<dbReference type="VEuPathDB" id="VectorBase:AALF021460"/>
<dbReference type="PANTHER" id="PTHR46486">
    <property type="entry name" value="CCHC-TYPE DOMAIN-CONTAINING PROTEIN"/>
    <property type="match status" value="1"/>
</dbReference>
<dbReference type="GO" id="GO:0003676">
    <property type="term" value="F:nucleic acid binding"/>
    <property type="evidence" value="ECO:0007669"/>
    <property type="project" value="InterPro"/>
</dbReference>
<dbReference type="EMBL" id="GEHC01000443">
    <property type="protein sequence ID" value="JAV47202.1"/>
    <property type="molecule type" value="Transcribed_RNA"/>
</dbReference>
<protein>
    <submittedName>
        <fullName evidence="2">Putative translation elongation factor ef-1 alpha/tu</fullName>
    </submittedName>
</protein>
<keyword evidence="2" id="KW-0648">Protein biosynthesis</keyword>
<sequence>MATIRKNTIVIDFSVLPVRPNAGTIEKFLCNELKIEMAAIKNLQLHTIRNCAFIEMRSLEAAEHLVASHHLKHSMSAGNKKFNIPIYMEDTAINVWIHDLPPGIPNAVVADHMKEYGKVVSVARELWKKFFVGIPNGVRVVRIELNTHIPSFIRIQNQLTTVSYRSQIPTCRQCERKAHPNQKCSEAAAKEKQNIQTVSQPCDQRKRQPTNDVADNPMKMDLTIEEKQCTSSQQQPKRNACQLSQMEVRSPPRKKASTAPPNQSDTLCETNNDDNGDERETMNTVDTDTDYDSGPDPARDDVDGWLLKFSKRSKRQDKLIAKYCNRSK</sequence>
<name>A0A1W7R7R3_AEDAL</name>
<organism evidence="2">
    <name type="scientific">Aedes albopictus</name>
    <name type="common">Asian tiger mosquito</name>
    <name type="synonym">Stegomyia albopicta</name>
    <dbReference type="NCBI Taxonomy" id="7160"/>
    <lineage>
        <taxon>Eukaryota</taxon>
        <taxon>Metazoa</taxon>
        <taxon>Ecdysozoa</taxon>
        <taxon>Arthropoda</taxon>
        <taxon>Hexapoda</taxon>
        <taxon>Insecta</taxon>
        <taxon>Pterygota</taxon>
        <taxon>Neoptera</taxon>
        <taxon>Endopterygota</taxon>
        <taxon>Diptera</taxon>
        <taxon>Nematocera</taxon>
        <taxon>Culicoidea</taxon>
        <taxon>Culicidae</taxon>
        <taxon>Culicinae</taxon>
        <taxon>Aedini</taxon>
        <taxon>Aedes</taxon>
        <taxon>Stegomyia</taxon>
    </lineage>
</organism>
<feature type="compositionally biased region" description="Polar residues" evidence="1">
    <location>
        <begin position="229"/>
        <end position="247"/>
    </location>
</feature>
<proteinExistence type="predicted"/>
<reference evidence="2" key="1">
    <citation type="submission" date="2016-03" db="EMBL/GenBank/DDBJ databases">
        <title>RNAseq analyses of the sensorial organs of adult female Aedes albopictus.</title>
        <authorList>
            <person name="Fabrizio L."/>
            <person name="Ribeiro J.M."/>
            <person name="Arca B."/>
        </authorList>
    </citation>
    <scope>NUCLEOTIDE SEQUENCE</scope>
</reference>
<dbReference type="AlphaFoldDB" id="A0A1W7R7R3"/>
<dbReference type="VEuPathDB" id="VectorBase:AALFPA_079169"/>
<dbReference type="SUPFAM" id="SSF54928">
    <property type="entry name" value="RNA-binding domain, RBD"/>
    <property type="match status" value="1"/>
</dbReference>
<evidence type="ECO:0000313" key="2">
    <source>
        <dbReference type="EMBL" id="JAV47202.1"/>
    </source>
</evidence>
<keyword evidence="2" id="KW-0251">Elongation factor</keyword>
<dbReference type="InterPro" id="IPR035979">
    <property type="entry name" value="RBD_domain_sf"/>
</dbReference>
<dbReference type="GO" id="GO:0003746">
    <property type="term" value="F:translation elongation factor activity"/>
    <property type="evidence" value="ECO:0007669"/>
    <property type="project" value="UniProtKB-KW"/>
</dbReference>
<dbReference type="VEuPathDB" id="VectorBase:AALC636_017434"/>
<dbReference type="PANTHER" id="PTHR46486:SF1">
    <property type="entry name" value="CCHC-TYPE DOMAIN-CONTAINING PROTEIN"/>
    <property type="match status" value="1"/>
</dbReference>
<feature type="region of interest" description="Disordered" evidence="1">
    <location>
        <begin position="185"/>
        <end position="302"/>
    </location>
</feature>
<accession>A0A1W7R7R3</accession>
<evidence type="ECO:0000256" key="1">
    <source>
        <dbReference type="SAM" id="MobiDB-lite"/>
    </source>
</evidence>
<feature type="compositionally biased region" description="Polar residues" evidence="1">
    <location>
        <begin position="259"/>
        <end position="270"/>
    </location>
</feature>